<feature type="domain" description="Phage head morphogenesis" evidence="2">
    <location>
        <begin position="59"/>
        <end position="172"/>
    </location>
</feature>
<evidence type="ECO:0000259" key="3">
    <source>
        <dbReference type="Pfam" id="PF18810"/>
    </source>
</evidence>
<dbReference type="OrthoDB" id="9813502at2"/>
<accession>A0A0A0DCS5</accession>
<evidence type="ECO:0000256" key="1">
    <source>
        <dbReference type="SAM" id="MobiDB-lite"/>
    </source>
</evidence>
<evidence type="ECO:0000313" key="4">
    <source>
        <dbReference type="EMBL" id="KGM35718.1"/>
    </source>
</evidence>
<dbReference type="InterPro" id="IPR006528">
    <property type="entry name" value="Phage_head_morphogenesis_dom"/>
</dbReference>
<feature type="compositionally biased region" description="Pro residues" evidence="1">
    <location>
        <begin position="242"/>
        <end position="262"/>
    </location>
</feature>
<evidence type="ECO:0000313" key="5">
    <source>
        <dbReference type="Proteomes" id="UP000029995"/>
    </source>
</evidence>
<dbReference type="EMBL" id="JANX01000014">
    <property type="protein sequence ID" value="KGM35718.1"/>
    <property type="molecule type" value="Genomic_DNA"/>
</dbReference>
<feature type="domain" description="Phage-Barnase-EndoU-ColicinE5/D-RelE like nuclease 2" evidence="3">
    <location>
        <begin position="281"/>
        <end position="412"/>
    </location>
</feature>
<dbReference type="RefSeq" id="WP_034831526.1">
    <property type="nucleotide sequence ID" value="NZ_JANX01000014.1"/>
</dbReference>
<dbReference type="Pfam" id="PF04233">
    <property type="entry name" value="Phage_Mu_F"/>
    <property type="match status" value="1"/>
</dbReference>
<dbReference type="InterPro" id="IPR041110">
    <property type="entry name" value="PBECR2"/>
</dbReference>
<proteinExistence type="predicted"/>
<comment type="caution">
    <text evidence="4">The sequence shown here is derived from an EMBL/GenBank/DDBJ whole genome shotgun (WGS) entry which is preliminary data.</text>
</comment>
<protein>
    <recommendedName>
        <fullName evidence="6">Phage head morphogenesis domain-containing protein</fullName>
    </recommendedName>
</protein>
<evidence type="ECO:0000259" key="2">
    <source>
        <dbReference type="Pfam" id="PF04233"/>
    </source>
</evidence>
<dbReference type="Proteomes" id="UP000029995">
    <property type="component" value="Unassembled WGS sequence"/>
</dbReference>
<sequence length="414" mass="46976">MAGEAVPVSATPVHFTEAIDYFRSKVNLPTNSWSDLMHQAHTRAFTVAGATSDALLSDFRAALDRAISAGGTLETFRGDFDRIVAQHGWAYHGSRNWRSRLIFEMNTRMAYSSGRWQQAQRLKATRPYARYVDVHDARTRPEHYAWHDIILPIDHAWWKTHWPPNGWNCRCHAQSLSERDLKRFGLKVTLEPPAVEMEPREVRAPDGSIETVWTPKGIDTGFGYNPGDSWLRGVTPPELRKPLPPPNVSAPASPPPPMPSPRDPGVASMQDGLGEEEYVRAFLRPFGADIGRPVVWRDPSGSRITLSDELFRDSRGELKVTKFDRHRQILALAMAILDPDEIWADWQNIAPKGAAPRWRLRRRYIRRFDMDGRKGGIATFGWMDQGWSGATAFPPDTVSYLDRQRTGVLLHQRP</sequence>
<dbReference type="Pfam" id="PF18810">
    <property type="entry name" value="PBECR2"/>
    <property type="match status" value="1"/>
</dbReference>
<gene>
    <name evidence="4" type="ORF">P409_02740</name>
</gene>
<evidence type="ECO:0008006" key="6">
    <source>
        <dbReference type="Google" id="ProtNLM"/>
    </source>
</evidence>
<name>A0A0A0DCS5_9PROT</name>
<reference evidence="4 5" key="1">
    <citation type="submission" date="2014-01" db="EMBL/GenBank/DDBJ databases">
        <title>Genome sequence determination for a cystic fibrosis isolate, Inquilinus limosus.</title>
        <authorList>
            <person name="Pino M."/>
            <person name="Di Conza J."/>
            <person name="Gutkind G."/>
        </authorList>
    </citation>
    <scope>NUCLEOTIDE SEQUENCE [LARGE SCALE GENOMIC DNA]</scope>
    <source>
        <strain evidence="4 5">MP06</strain>
    </source>
</reference>
<feature type="region of interest" description="Disordered" evidence="1">
    <location>
        <begin position="227"/>
        <end position="269"/>
    </location>
</feature>
<dbReference type="AlphaFoldDB" id="A0A0A0DCS5"/>
<organism evidence="4 5">
    <name type="scientific">Inquilinus limosus MP06</name>
    <dbReference type="NCBI Taxonomy" id="1398085"/>
    <lineage>
        <taxon>Bacteria</taxon>
        <taxon>Pseudomonadati</taxon>
        <taxon>Pseudomonadota</taxon>
        <taxon>Alphaproteobacteria</taxon>
        <taxon>Rhodospirillales</taxon>
        <taxon>Rhodospirillaceae</taxon>
        <taxon>Inquilinus</taxon>
    </lineage>
</organism>